<feature type="domain" description="Heterokaryon incompatibility" evidence="1">
    <location>
        <begin position="20"/>
        <end position="167"/>
    </location>
</feature>
<dbReference type="Proteomes" id="UP000319160">
    <property type="component" value="Unassembled WGS sequence"/>
</dbReference>
<organism evidence="2 3">
    <name type="scientific">Xylaria flabelliformis</name>
    <dbReference type="NCBI Taxonomy" id="2512241"/>
    <lineage>
        <taxon>Eukaryota</taxon>
        <taxon>Fungi</taxon>
        <taxon>Dikarya</taxon>
        <taxon>Ascomycota</taxon>
        <taxon>Pezizomycotina</taxon>
        <taxon>Sordariomycetes</taxon>
        <taxon>Xylariomycetidae</taxon>
        <taxon>Xylariales</taxon>
        <taxon>Xylariaceae</taxon>
        <taxon>Xylaria</taxon>
    </lineage>
</organism>
<accession>A0A553I814</accession>
<evidence type="ECO:0000313" key="3">
    <source>
        <dbReference type="Proteomes" id="UP000319160"/>
    </source>
</evidence>
<protein>
    <recommendedName>
        <fullName evidence="1">Heterokaryon incompatibility domain-containing protein</fullName>
    </recommendedName>
</protein>
<dbReference type="PANTHER" id="PTHR24148">
    <property type="entry name" value="ANKYRIN REPEAT DOMAIN-CONTAINING PROTEIN 39 HOMOLOG-RELATED"/>
    <property type="match status" value="1"/>
</dbReference>
<evidence type="ECO:0000259" key="1">
    <source>
        <dbReference type="Pfam" id="PF06985"/>
    </source>
</evidence>
<keyword evidence="3" id="KW-1185">Reference proteome</keyword>
<comment type="caution">
    <text evidence="2">The sequence shown here is derived from an EMBL/GenBank/DDBJ whole genome shotgun (WGS) entry which is preliminary data.</text>
</comment>
<dbReference type="PANTHER" id="PTHR24148:SF64">
    <property type="entry name" value="HETEROKARYON INCOMPATIBILITY DOMAIN-CONTAINING PROTEIN"/>
    <property type="match status" value="1"/>
</dbReference>
<dbReference type="Pfam" id="PF06985">
    <property type="entry name" value="HET"/>
    <property type="match status" value="1"/>
</dbReference>
<gene>
    <name evidence="2" type="ORF">FHL15_002623</name>
</gene>
<dbReference type="InterPro" id="IPR052895">
    <property type="entry name" value="HetReg/Transcr_Mod"/>
</dbReference>
<name>A0A553I814_9PEZI</name>
<dbReference type="AlphaFoldDB" id="A0A553I814"/>
<dbReference type="InterPro" id="IPR010730">
    <property type="entry name" value="HET"/>
</dbReference>
<proteinExistence type="predicted"/>
<dbReference type="STRING" id="2512241.A0A553I814"/>
<reference evidence="3" key="1">
    <citation type="submission" date="2019-06" db="EMBL/GenBank/DDBJ databases">
        <title>Draft genome sequence of the griseofulvin-producing fungus Xylaria cubensis strain G536.</title>
        <authorList>
            <person name="Mead M.E."/>
            <person name="Raja H.A."/>
            <person name="Steenwyk J.L."/>
            <person name="Knowles S.L."/>
            <person name="Oberlies N.H."/>
            <person name="Rokas A."/>
        </authorList>
    </citation>
    <scope>NUCLEOTIDE SEQUENCE [LARGE SCALE GENOMIC DNA]</scope>
    <source>
        <strain evidence="3">G536</strain>
    </source>
</reference>
<dbReference type="OrthoDB" id="2157530at2759"/>
<dbReference type="EMBL" id="VFLP01000011">
    <property type="protein sequence ID" value="TRX96351.1"/>
    <property type="molecule type" value="Genomic_DNA"/>
</dbReference>
<evidence type="ECO:0000313" key="2">
    <source>
        <dbReference type="EMBL" id="TRX96351.1"/>
    </source>
</evidence>
<sequence>MRSYERQDGNIYGQTKEPPYNILTYTWGRWQVDAEVAKPLVIEGVSWKIPSIDPEVFTAEHFHQVLAKVSSKKGWIWVDIACIDQEDPIIKAEEIGRQAAIFLTARSVFVWLHQSPIEYLQRLARVASECRDTEPEEIDNTWLEQAHWSLDILDRDPWFTSLWTLQESFLRPFATIIAKGGEILTRMEDDEPIAFANLLVTWGQIQNIIDSMDRSSEVRSPAVTELIRSIEKQITRLGLNAPDNPVVLYTAAAMRRTTFAEDRIYGIMQVFNLCLGKSRSPESNFSLRDLELQFSGELNEKSPIWAQLFVHTSQPENGMHWCISQSCQVPEVAQFENLYPHSQCRISLNASCIAEFEGLVCLFPDLIKRCWQMGGEVRQTRFYRPIGMEEEDPWPAEVVVLDSSAYVEEHIPIELRDVYQVDATSNQRRLEQLLLDRLGPDLQVCYLGKLEEIWDDEEDDDDDRSDACAGLLVRSLRRGQVVVWQRLGIILWDYRVEEVSMKKSSEGEIPWKEMKKILD</sequence>